<dbReference type="GO" id="GO:0005737">
    <property type="term" value="C:cytoplasm"/>
    <property type="evidence" value="ECO:0007669"/>
    <property type="project" value="UniProtKB-SubCell"/>
</dbReference>
<dbReference type="Proteomes" id="UP000055136">
    <property type="component" value="Chromosome"/>
</dbReference>
<evidence type="ECO:0000313" key="9">
    <source>
        <dbReference type="Proteomes" id="UP000055136"/>
    </source>
</evidence>
<evidence type="ECO:0000256" key="1">
    <source>
        <dbReference type="ARBA" id="ARBA00004496"/>
    </source>
</evidence>
<name>A0A0S2TA09_9GAMM</name>
<protein>
    <recommendedName>
        <fullName evidence="7">Protein-L-isoaspartate O-methyltransferase</fullName>
        <ecNumber evidence="7">2.1.1.77</ecNumber>
    </recommendedName>
    <alternativeName>
        <fullName evidence="7">L-isoaspartyl protein carboxyl methyltransferase</fullName>
    </alternativeName>
    <alternativeName>
        <fullName evidence="7">Protein L-isoaspartyl methyltransferase</fullName>
    </alternativeName>
    <alternativeName>
        <fullName evidence="7">Protein-beta-aspartate methyltransferase</fullName>
        <shortName evidence="7">PIMT</shortName>
    </alternativeName>
</protein>
<reference evidence="8" key="1">
    <citation type="submission" date="2015-10" db="EMBL/GenBank/DDBJ databases">
        <title>Description of Candidatus Tenderia electrophaga gen. nov, sp. nov., an Uncultivated Electroautotroph from a Biocathode Enrichment.</title>
        <authorList>
            <person name="Eddie B.J."/>
            <person name="Malanoski A.P."/>
            <person name="Wang Z."/>
            <person name="Hall R.J."/>
            <person name="Oh S.D."/>
            <person name="Heiner C."/>
            <person name="Lin B."/>
            <person name="Strycharz-Glaven S.M."/>
        </authorList>
    </citation>
    <scope>NUCLEOTIDE SEQUENCE [LARGE SCALE GENOMIC DNA]</scope>
    <source>
        <strain evidence="8">NRL1</strain>
    </source>
</reference>
<keyword evidence="5 7" id="KW-0808">Transferase</keyword>
<dbReference type="EMBL" id="CP013099">
    <property type="protein sequence ID" value="ALP51997.1"/>
    <property type="molecule type" value="Genomic_DNA"/>
</dbReference>
<dbReference type="InterPro" id="IPR000682">
    <property type="entry name" value="PCMT"/>
</dbReference>
<evidence type="ECO:0000256" key="4">
    <source>
        <dbReference type="ARBA" id="ARBA00022603"/>
    </source>
</evidence>
<dbReference type="KEGG" id="tee:Tel_01930"/>
<dbReference type="STRING" id="1748243.Tel_01930"/>
<keyword evidence="9" id="KW-1185">Reference proteome</keyword>
<evidence type="ECO:0000256" key="2">
    <source>
        <dbReference type="ARBA" id="ARBA00005369"/>
    </source>
</evidence>
<dbReference type="PANTHER" id="PTHR11579">
    <property type="entry name" value="PROTEIN-L-ISOASPARTATE O-METHYLTRANSFERASE"/>
    <property type="match status" value="1"/>
</dbReference>
<evidence type="ECO:0000256" key="3">
    <source>
        <dbReference type="ARBA" id="ARBA00022490"/>
    </source>
</evidence>
<dbReference type="FunFam" id="3.40.50.150:FF:000010">
    <property type="entry name" value="Protein-L-isoaspartate O-methyltransferase"/>
    <property type="match status" value="1"/>
</dbReference>
<accession>A0A0S2TA09</accession>
<comment type="catalytic activity">
    <reaction evidence="7">
        <text>[protein]-L-isoaspartate + S-adenosyl-L-methionine = [protein]-L-isoaspartate alpha-methyl ester + S-adenosyl-L-homocysteine</text>
        <dbReference type="Rhea" id="RHEA:12705"/>
        <dbReference type="Rhea" id="RHEA-COMP:12143"/>
        <dbReference type="Rhea" id="RHEA-COMP:12144"/>
        <dbReference type="ChEBI" id="CHEBI:57856"/>
        <dbReference type="ChEBI" id="CHEBI:59789"/>
        <dbReference type="ChEBI" id="CHEBI:90596"/>
        <dbReference type="ChEBI" id="CHEBI:90598"/>
        <dbReference type="EC" id="2.1.1.77"/>
    </reaction>
</comment>
<organism evidence="8 9">
    <name type="scientific">Candidatus Tenderia electrophaga</name>
    <dbReference type="NCBI Taxonomy" id="1748243"/>
    <lineage>
        <taxon>Bacteria</taxon>
        <taxon>Pseudomonadati</taxon>
        <taxon>Pseudomonadota</taxon>
        <taxon>Gammaproteobacteria</taxon>
        <taxon>Candidatus Tenderiales</taxon>
        <taxon>Candidatus Tenderiaceae</taxon>
        <taxon>Candidatus Tenderia</taxon>
    </lineage>
</organism>
<dbReference type="GO" id="GO:0004719">
    <property type="term" value="F:protein-L-isoaspartate (D-aspartate) O-methyltransferase activity"/>
    <property type="evidence" value="ECO:0007669"/>
    <property type="project" value="UniProtKB-UniRule"/>
</dbReference>
<dbReference type="CDD" id="cd02440">
    <property type="entry name" value="AdoMet_MTases"/>
    <property type="match status" value="1"/>
</dbReference>
<feature type="active site" evidence="7">
    <location>
        <position position="67"/>
    </location>
</feature>
<evidence type="ECO:0000256" key="6">
    <source>
        <dbReference type="ARBA" id="ARBA00022691"/>
    </source>
</evidence>
<dbReference type="EC" id="2.1.1.77" evidence="7"/>
<keyword evidence="3 7" id="KW-0963">Cytoplasm</keyword>
<dbReference type="AlphaFoldDB" id="A0A0S2TA09"/>
<comment type="subcellular location">
    <subcellularLocation>
        <location evidence="1 7">Cytoplasm</location>
    </subcellularLocation>
</comment>
<evidence type="ECO:0000256" key="5">
    <source>
        <dbReference type="ARBA" id="ARBA00022679"/>
    </source>
</evidence>
<comment type="similarity">
    <text evidence="2 7">Belongs to the methyltransferase superfamily. L-isoaspartyl/D-aspartyl protein methyltransferase family.</text>
</comment>
<dbReference type="Gene3D" id="3.40.50.150">
    <property type="entry name" value="Vaccinia Virus protein VP39"/>
    <property type="match status" value="1"/>
</dbReference>
<dbReference type="GO" id="GO:0030091">
    <property type="term" value="P:protein repair"/>
    <property type="evidence" value="ECO:0007669"/>
    <property type="project" value="UniProtKB-UniRule"/>
</dbReference>
<dbReference type="HAMAP" id="MF_00090">
    <property type="entry name" value="PIMT"/>
    <property type="match status" value="1"/>
</dbReference>
<dbReference type="NCBIfam" id="NF001453">
    <property type="entry name" value="PRK00312.1"/>
    <property type="match status" value="1"/>
</dbReference>
<keyword evidence="6 7" id="KW-0949">S-adenosyl-L-methionine</keyword>
<evidence type="ECO:0000313" key="8">
    <source>
        <dbReference type="EMBL" id="ALP51997.1"/>
    </source>
</evidence>
<dbReference type="GO" id="GO:0032259">
    <property type="term" value="P:methylation"/>
    <property type="evidence" value="ECO:0007669"/>
    <property type="project" value="UniProtKB-KW"/>
</dbReference>
<keyword evidence="4 7" id="KW-0489">Methyltransferase</keyword>
<sequence>MSTLQDLIADIKAEAKSAASWTGDTVISERVLRVMAEVPREEFVPPELRHSAFEDHPLPIGHGQTISQPYIVALMTELLQLTADDVVLDVGTGSGYQAAVLSRLAKQVYGLENVAALAREARQRLRHLGYNNVEVAWGNAFAGLPQYAPFDAILVAAAPERIPAALVEQLAPGGRLVVPVGARYYGQDLRLVRKDAGGEITVKSILPVAFVPLIDQILNDEAISP</sequence>
<dbReference type="InterPro" id="IPR029063">
    <property type="entry name" value="SAM-dependent_MTases_sf"/>
</dbReference>
<comment type="function">
    <text evidence="7">Catalyzes the methyl esterification of L-isoaspartyl residues in peptides and proteins that result from spontaneous decomposition of normal L-aspartyl and L-asparaginyl residues. It plays a role in the repair and/or degradation of damaged proteins.</text>
</comment>
<dbReference type="PANTHER" id="PTHR11579:SF0">
    <property type="entry name" value="PROTEIN-L-ISOASPARTATE(D-ASPARTATE) O-METHYLTRANSFERASE"/>
    <property type="match status" value="1"/>
</dbReference>
<evidence type="ECO:0000256" key="7">
    <source>
        <dbReference type="HAMAP-Rule" id="MF_00090"/>
    </source>
</evidence>
<dbReference type="Pfam" id="PF01135">
    <property type="entry name" value="PCMT"/>
    <property type="match status" value="1"/>
</dbReference>
<dbReference type="SUPFAM" id="SSF53335">
    <property type="entry name" value="S-adenosyl-L-methionine-dependent methyltransferases"/>
    <property type="match status" value="1"/>
</dbReference>
<dbReference type="NCBIfam" id="TIGR00080">
    <property type="entry name" value="pimt"/>
    <property type="match status" value="1"/>
</dbReference>
<proteinExistence type="inferred from homology"/>
<gene>
    <name evidence="7" type="primary">pcm</name>
    <name evidence="8" type="ORF">Tel_01930</name>
</gene>